<dbReference type="GO" id="GO:0007023">
    <property type="term" value="P:post-chaperonin tubulin folding pathway"/>
    <property type="evidence" value="ECO:0007669"/>
    <property type="project" value="InterPro"/>
</dbReference>
<dbReference type="InterPro" id="IPR036859">
    <property type="entry name" value="CAP-Gly_dom_sf"/>
</dbReference>
<dbReference type="Gene3D" id="3.10.20.90">
    <property type="entry name" value="Phosphatidylinositol 3-kinase Catalytic Subunit, Chain A, domain 1"/>
    <property type="match status" value="1"/>
</dbReference>
<reference evidence="6" key="1">
    <citation type="submission" date="2021-01" db="EMBL/GenBank/DDBJ databases">
        <authorList>
            <person name="Corre E."/>
            <person name="Pelletier E."/>
            <person name="Niang G."/>
            <person name="Scheremetjew M."/>
            <person name="Finn R."/>
            <person name="Kale V."/>
            <person name="Holt S."/>
            <person name="Cochrane G."/>
            <person name="Meng A."/>
            <person name="Brown T."/>
            <person name="Cohen L."/>
        </authorList>
    </citation>
    <scope>NUCLEOTIDE SEQUENCE</scope>
    <source>
        <strain evidence="6">SAG 11-49</strain>
    </source>
</reference>
<dbReference type="InterPro" id="IPR029071">
    <property type="entry name" value="Ubiquitin-like_domsf"/>
</dbReference>
<dbReference type="AlphaFoldDB" id="A0A7S0RMZ6"/>
<dbReference type="SUPFAM" id="SSF74924">
    <property type="entry name" value="Cap-Gly domain"/>
    <property type="match status" value="1"/>
</dbReference>
<dbReference type="InterPro" id="IPR000626">
    <property type="entry name" value="Ubiquitin-like_dom"/>
</dbReference>
<evidence type="ECO:0000256" key="4">
    <source>
        <dbReference type="ARBA" id="ARBA00025779"/>
    </source>
</evidence>
<name>A0A7S0RMZ6_9CHLO</name>
<dbReference type="GO" id="GO:0051010">
    <property type="term" value="F:microtubule plus-end binding"/>
    <property type="evidence" value="ECO:0007669"/>
    <property type="project" value="TreeGrafter"/>
</dbReference>
<evidence type="ECO:0000256" key="1">
    <source>
        <dbReference type="ARBA" id="ARBA00004496"/>
    </source>
</evidence>
<dbReference type="EMBL" id="HBFB01019152">
    <property type="protein sequence ID" value="CAD8682566.1"/>
    <property type="molecule type" value="Transcribed_RNA"/>
</dbReference>
<dbReference type="PROSITE" id="PS50245">
    <property type="entry name" value="CAP_GLY_2"/>
    <property type="match status" value="1"/>
</dbReference>
<proteinExistence type="inferred from homology"/>
<dbReference type="PANTHER" id="PTHR18916">
    <property type="entry name" value="DYNACTIN 1-RELATED MICROTUBULE-BINDING"/>
    <property type="match status" value="1"/>
</dbReference>
<dbReference type="Pfam" id="PF01302">
    <property type="entry name" value="CAP_GLY"/>
    <property type="match status" value="1"/>
</dbReference>
<protein>
    <recommendedName>
        <fullName evidence="5">CAP-Gly domain-containing protein</fullName>
    </recommendedName>
</protein>
<evidence type="ECO:0000313" key="6">
    <source>
        <dbReference type="EMBL" id="CAD8682566.1"/>
    </source>
</evidence>
<dbReference type="Gene3D" id="2.30.30.190">
    <property type="entry name" value="CAP Gly-rich-like domain"/>
    <property type="match status" value="1"/>
</dbReference>
<organism evidence="6">
    <name type="scientific">Chlamydomonas leiostraca</name>
    <dbReference type="NCBI Taxonomy" id="1034604"/>
    <lineage>
        <taxon>Eukaryota</taxon>
        <taxon>Viridiplantae</taxon>
        <taxon>Chlorophyta</taxon>
        <taxon>core chlorophytes</taxon>
        <taxon>Chlorophyceae</taxon>
        <taxon>CS clade</taxon>
        <taxon>Chlamydomonadales</taxon>
        <taxon>Chlamydomonadaceae</taxon>
        <taxon>Chlamydomonas</taxon>
    </lineage>
</organism>
<keyword evidence="2" id="KW-0963">Cytoplasm</keyword>
<comment type="subcellular location">
    <subcellularLocation>
        <location evidence="1">Cytoplasm</location>
    </subcellularLocation>
</comment>
<feature type="domain" description="CAP-Gly" evidence="5">
    <location>
        <begin position="225"/>
        <end position="260"/>
    </location>
</feature>
<dbReference type="GO" id="GO:0007021">
    <property type="term" value="P:tubulin complex assembly"/>
    <property type="evidence" value="ECO:0007669"/>
    <property type="project" value="InterPro"/>
</dbReference>
<keyword evidence="3" id="KW-0143">Chaperone</keyword>
<dbReference type="GO" id="GO:0043014">
    <property type="term" value="F:alpha-tubulin binding"/>
    <property type="evidence" value="ECO:0007669"/>
    <property type="project" value="InterPro"/>
</dbReference>
<evidence type="ECO:0000256" key="3">
    <source>
        <dbReference type="ARBA" id="ARBA00023186"/>
    </source>
</evidence>
<dbReference type="SUPFAM" id="SSF54236">
    <property type="entry name" value="Ubiquitin-like"/>
    <property type="match status" value="1"/>
</dbReference>
<dbReference type="InterPro" id="IPR045172">
    <property type="entry name" value="TBCB_Ubl"/>
</dbReference>
<evidence type="ECO:0000259" key="5">
    <source>
        <dbReference type="PROSITE" id="PS50245"/>
    </source>
</evidence>
<gene>
    <name evidence="6" type="ORF">CLEI1391_LOCUS10756</name>
</gene>
<dbReference type="GO" id="GO:0005737">
    <property type="term" value="C:cytoplasm"/>
    <property type="evidence" value="ECO:0007669"/>
    <property type="project" value="UniProtKB-SubCell"/>
</dbReference>
<comment type="similarity">
    <text evidence="4">Belongs to the TBCB family.</text>
</comment>
<dbReference type="SMART" id="SM01052">
    <property type="entry name" value="CAP_GLY"/>
    <property type="match status" value="1"/>
</dbReference>
<accession>A0A7S0RMZ6</accession>
<evidence type="ECO:0000256" key="2">
    <source>
        <dbReference type="ARBA" id="ARBA00022490"/>
    </source>
</evidence>
<dbReference type="GO" id="GO:0005634">
    <property type="term" value="C:nucleus"/>
    <property type="evidence" value="ECO:0007669"/>
    <property type="project" value="TreeGrafter"/>
</dbReference>
<sequence>MTTSAPFITKEDVVMLKDYVMGSTGQNRAESTVLLHVSHSNLQAKFFELRLDMHMSIEQLKVKLSFHVGTNPSAQVLQLLDDKGSVLCPFLEDGRKLGYYSPHDGYTIHVVDTDPASASAGGWLEDVSLVDKYRMSDEEYNKRENTYRRWKEGKLKEDPTWTLEKEMAKKRGVELPPTKAPTTDPEYMAAEASSVTVGARCSVDPGDRRGEVMFVGKDVAGLPLGWWVGVKYDEPLGKNDGTVGGVRRFTCPPGYGGFVRPDKVKCGDFPPLDDGLSDLDSGDEI</sequence>
<dbReference type="InterPro" id="IPR000938">
    <property type="entry name" value="CAP-Gly_domain"/>
</dbReference>
<dbReference type="GO" id="GO:0031122">
    <property type="term" value="P:cytoplasmic microtubule organization"/>
    <property type="evidence" value="ECO:0007669"/>
    <property type="project" value="TreeGrafter"/>
</dbReference>
<dbReference type="PANTHER" id="PTHR18916:SF85">
    <property type="entry name" value="TUBULIN-FOLDING COFACTOR B"/>
    <property type="match status" value="1"/>
</dbReference>
<dbReference type="Pfam" id="PF14560">
    <property type="entry name" value="Ubiquitin_2"/>
    <property type="match status" value="1"/>
</dbReference>
<dbReference type="CDD" id="cd01789">
    <property type="entry name" value="Ubl_TBCB"/>
    <property type="match status" value="1"/>
</dbReference>
<dbReference type="GO" id="GO:0035371">
    <property type="term" value="C:microtubule plus-end"/>
    <property type="evidence" value="ECO:0007669"/>
    <property type="project" value="TreeGrafter"/>
</dbReference>